<dbReference type="GO" id="GO:0016020">
    <property type="term" value="C:membrane"/>
    <property type="evidence" value="ECO:0007669"/>
    <property type="project" value="UniProtKB-SubCell"/>
</dbReference>
<proteinExistence type="inferred from homology"/>
<keyword evidence="3" id="KW-0808">Transferase</keyword>
<dbReference type="EMBL" id="MFFB01000001">
    <property type="protein sequence ID" value="OGE97387.1"/>
    <property type="molecule type" value="Genomic_DNA"/>
</dbReference>
<evidence type="ECO:0000313" key="9">
    <source>
        <dbReference type="EMBL" id="OGE97387.1"/>
    </source>
</evidence>
<name>A0A1F5Q5I5_9BACT</name>
<dbReference type="InterPro" id="IPR017475">
    <property type="entry name" value="EPS_sugar_tfrase"/>
</dbReference>
<feature type="transmembrane region" description="Helical" evidence="7">
    <location>
        <begin position="108"/>
        <end position="131"/>
    </location>
</feature>
<evidence type="ECO:0000259" key="8">
    <source>
        <dbReference type="Pfam" id="PF02397"/>
    </source>
</evidence>
<reference evidence="9 10" key="1">
    <citation type="journal article" date="2016" name="Nat. Commun.">
        <title>Thousands of microbial genomes shed light on interconnected biogeochemical processes in an aquifer system.</title>
        <authorList>
            <person name="Anantharaman K."/>
            <person name="Brown C.T."/>
            <person name="Hug L.A."/>
            <person name="Sharon I."/>
            <person name="Castelle C.J."/>
            <person name="Probst A.J."/>
            <person name="Thomas B.C."/>
            <person name="Singh A."/>
            <person name="Wilkins M.J."/>
            <person name="Karaoz U."/>
            <person name="Brodie E.L."/>
            <person name="Williams K.H."/>
            <person name="Hubbard S.S."/>
            <person name="Banfield J.F."/>
        </authorList>
    </citation>
    <scope>NUCLEOTIDE SEQUENCE [LARGE SCALE GENOMIC DNA]</scope>
</reference>
<dbReference type="Pfam" id="PF13727">
    <property type="entry name" value="CoA_binding_3"/>
    <property type="match status" value="1"/>
</dbReference>
<dbReference type="STRING" id="1817841.A3B10_02215"/>
<evidence type="ECO:0000256" key="5">
    <source>
        <dbReference type="ARBA" id="ARBA00022989"/>
    </source>
</evidence>
<evidence type="ECO:0000256" key="6">
    <source>
        <dbReference type="ARBA" id="ARBA00023136"/>
    </source>
</evidence>
<feature type="transmembrane region" description="Helical" evidence="7">
    <location>
        <begin position="274"/>
        <end position="295"/>
    </location>
</feature>
<feature type="transmembrane region" description="Helical" evidence="7">
    <location>
        <begin position="7"/>
        <end position="29"/>
    </location>
</feature>
<accession>A0A1F5Q5I5</accession>
<dbReference type="AlphaFoldDB" id="A0A1F5Q5I5"/>
<dbReference type="GO" id="GO:0016780">
    <property type="term" value="F:phosphotransferase activity, for other substituted phosphate groups"/>
    <property type="evidence" value="ECO:0007669"/>
    <property type="project" value="TreeGrafter"/>
</dbReference>
<evidence type="ECO:0000256" key="1">
    <source>
        <dbReference type="ARBA" id="ARBA00004141"/>
    </source>
</evidence>
<comment type="subcellular location">
    <subcellularLocation>
        <location evidence="1">Membrane</location>
        <topology evidence="1">Multi-pass membrane protein</topology>
    </subcellularLocation>
</comment>
<dbReference type="Pfam" id="PF02397">
    <property type="entry name" value="Bac_transf"/>
    <property type="match status" value="1"/>
</dbReference>
<keyword evidence="6 7" id="KW-0472">Membrane</keyword>
<evidence type="ECO:0000313" key="10">
    <source>
        <dbReference type="Proteomes" id="UP000177281"/>
    </source>
</evidence>
<feature type="transmembrane region" description="Helical" evidence="7">
    <location>
        <begin position="49"/>
        <end position="70"/>
    </location>
</feature>
<evidence type="ECO:0000256" key="7">
    <source>
        <dbReference type="SAM" id="Phobius"/>
    </source>
</evidence>
<dbReference type="Proteomes" id="UP000177281">
    <property type="component" value="Unassembled WGS sequence"/>
</dbReference>
<dbReference type="PANTHER" id="PTHR30576">
    <property type="entry name" value="COLANIC BIOSYNTHESIS UDP-GLUCOSE LIPID CARRIER TRANSFERASE"/>
    <property type="match status" value="1"/>
</dbReference>
<dbReference type="PANTHER" id="PTHR30576:SF0">
    <property type="entry name" value="UNDECAPRENYL-PHOSPHATE N-ACETYLGALACTOSAMINYL 1-PHOSPHATE TRANSFERASE-RELATED"/>
    <property type="match status" value="1"/>
</dbReference>
<sequence>MKRSELLFNLISIFMDWVMIILAGVIAFYLRFQVSELRPILYSMTIADYLQVLVGISPIIIVLLALAGLYNLKGTRRISSELFKIILAISSGLLLVVILFFFNQQVFPSRLIILFTWGLTIVLISFGRLALRQIQVQMLRHGIGLHRLLVISSRSNTHELISEIQVRPELGFKIIGNIGSELSLGELIEKLEQHRVNFGLDELLQADPNLDPQISTKILQFCRDYGVKFNFVPNLFETSRSNIAVETISGIPLIVLKGTPLDGWGRVVKRLMDIIFSFLAMILLSPFFLLTAVMIKASSRGPVFFHQPRAAGLSQFECFKFRTMYYDMSEGTTSGDKLREELEKQNVRSGPFVKIKNDPRVTPVGKFLRRTKIDELPQLWHILRGQMSLVGPRVHMVSEVDHFRSEYKRIFVLKPGATGLTQIKQASEKPEISFEEEIQLDSFYIENWSIWLDIYIIFKTVLILLGRKPKVDY</sequence>
<evidence type="ECO:0000256" key="3">
    <source>
        <dbReference type="ARBA" id="ARBA00022679"/>
    </source>
</evidence>
<evidence type="ECO:0000256" key="2">
    <source>
        <dbReference type="ARBA" id="ARBA00006464"/>
    </source>
</evidence>
<evidence type="ECO:0000256" key="4">
    <source>
        <dbReference type="ARBA" id="ARBA00022692"/>
    </source>
</evidence>
<gene>
    <name evidence="9" type="ORF">A3B10_02215</name>
</gene>
<dbReference type="NCBIfam" id="TIGR03025">
    <property type="entry name" value="EPS_sugtrans"/>
    <property type="match status" value="1"/>
</dbReference>
<comment type="similarity">
    <text evidence="2">Belongs to the bacterial sugar transferase family.</text>
</comment>
<feature type="domain" description="Bacterial sugar transferase" evidence="8">
    <location>
        <begin position="269"/>
        <end position="465"/>
    </location>
</feature>
<dbReference type="InterPro" id="IPR003362">
    <property type="entry name" value="Bact_transf"/>
</dbReference>
<organism evidence="9 10">
    <name type="scientific">Candidatus Doudnabacteria bacterium RIFCSPLOWO2_01_FULL_44_21</name>
    <dbReference type="NCBI Taxonomy" id="1817841"/>
    <lineage>
        <taxon>Bacteria</taxon>
        <taxon>Candidatus Doudnaibacteriota</taxon>
    </lineage>
</organism>
<comment type="caution">
    <text evidence="9">The sequence shown here is derived from an EMBL/GenBank/DDBJ whole genome shotgun (WGS) entry which is preliminary data.</text>
</comment>
<keyword evidence="4 7" id="KW-0812">Transmembrane</keyword>
<protein>
    <recommendedName>
        <fullName evidence="8">Bacterial sugar transferase domain-containing protein</fullName>
    </recommendedName>
</protein>
<feature type="transmembrane region" description="Helical" evidence="7">
    <location>
        <begin position="82"/>
        <end position="102"/>
    </location>
</feature>
<keyword evidence="5 7" id="KW-1133">Transmembrane helix</keyword>
<dbReference type="Gene3D" id="3.40.50.720">
    <property type="entry name" value="NAD(P)-binding Rossmann-like Domain"/>
    <property type="match status" value="1"/>
</dbReference>